<keyword evidence="10 13" id="KW-0472">Membrane</keyword>
<accession>A0A2K8P1C2</accession>
<dbReference type="PROSITE" id="PS51093">
    <property type="entry name" value="PTS_EIIA_TYPE_1"/>
    <property type="match status" value="1"/>
</dbReference>
<evidence type="ECO:0000256" key="12">
    <source>
        <dbReference type="SAM" id="Coils"/>
    </source>
</evidence>
<dbReference type="SUPFAM" id="SSF55604">
    <property type="entry name" value="Glucose permease domain IIB"/>
    <property type="match status" value="1"/>
</dbReference>
<comment type="subcellular location">
    <subcellularLocation>
        <location evidence="1">Cell membrane</location>
        <topology evidence="1">Multi-pass membrane protein</topology>
    </subcellularLocation>
</comment>
<evidence type="ECO:0000256" key="3">
    <source>
        <dbReference type="ARBA" id="ARBA00022475"/>
    </source>
</evidence>
<feature type="transmembrane region" description="Helical" evidence="13">
    <location>
        <begin position="323"/>
        <end position="344"/>
    </location>
</feature>
<dbReference type="GO" id="GO:0009401">
    <property type="term" value="P:phosphoenolpyruvate-dependent sugar phosphotransferase system"/>
    <property type="evidence" value="ECO:0007669"/>
    <property type="project" value="UniProtKB-KW"/>
</dbReference>
<feature type="domain" description="PTS EIIC type-1" evidence="16">
    <location>
        <begin position="277"/>
        <end position="665"/>
    </location>
</feature>
<organism evidence="17 18">
    <name type="scientific">Mesoplasma coleopterae</name>
    <dbReference type="NCBI Taxonomy" id="324078"/>
    <lineage>
        <taxon>Bacteria</taxon>
        <taxon>Bacillati</taxon>
        <taxon>Mycoplasmatota</taxon>
        <taxon>Mollicutes</taxon>
        <taxon>Entomoplasmatales</taxon>
        <taxon>Entomoplasmataceae</taxon>
        <taxon>Mesoplasma</taxon>
    </lineage>
</organism>
<name>A0A2K8P1C2_9MOLU</name>
<evidence type="ECO:0000256" key="9">
    <source>
        <dbReference type="ARBA" id="ARBA00022989"/>
    </source>
</evidence>
<evidence type="ECO:0000259" key="14">
    <source>
        <dbReference type="PROSITE" id="PS51093"/>
    </source>
</evidence>
<dbReference type="PROSITE" id="PS51098">
    <property type="entry name" value="PTS_EIIB_TYPE_1"/>
    <property type="match status" value="1"/>
</dbReference>
<dbReference type="InterPro" id="IPR011055">
    <property type="entry name" value="Dup_hybrid_motif"/>
</dbReference>
<dbReference type="PANTHER" id="PTHR30175:SF1">
    <property type="entry name" value="PTS SYSTEM ARBUTIN-, CELLOBIOSE-, AND SALICIN-SPECIFIC EIIBC COMPONENT-RELATED"/>
    <property type="match status" value="1"/>
</dbReference>
<dbReference type="EMBL" id="CP024968">
    <property type="protein sequence ID" value="ATZ20557.1"/>
    <property type="molecule type" value="Genomic_DNA"/>
</dbReference>
<evidence type="ECO:0000256" key="13">
    <source>
        <dbReference type="SAM" id="Phobius"/>
    </source>
</evidence>
<feature type="domain" description="PTS EIIA type-1" evidence="14">
    <location>
        <begin position="21"/>
        <end position="125"/>
    </location>
</feature>
<dbReference type="PANTHER" id="PTHR30175">
    <property type="entry name" value="PHOSPHOTRANSFERASE SYSTEM TRANSPORT PROTEIN"/>
    <property type="match status" value="1"/>
</dbReference>
<feature type="transmembrane region" description="Helical" evidence="13">
    <location>
        <begin position="529"/>
        <end position="551"/>
    </location>
</feature>
<evidence type="ECO:0000256" key="11">
    <source>
        <dbReference type="PROSITE-ProRule" id="PRU00421"/>
    </source>
</evidence>
<dbReference type="KEGG" id="mcol:MCOLE_v1c00420"/>
<dbReference type="Gene3D" id="3.30.1360.60">
    <property type="entry name" value="Glucose permease domain IIB"/>
    <property type="match status" value="1"/>
</dbReference>
<feature type="domain" description="PTS EIIB type-1" evidence="15">
    <location>
        <begin position="176"/>
        <end position="258"/>
    </location>
</feature>
<keyword evidence="8" id="KW-0418">Kinase</keyword>
<dbReference type="Pfam" id="PF00367">
    <property type="entry name" value="PTS_EIIB"/>
    <property type="match status" value="1"/>
</dbReference>
<keyword evidence="2" id="KW-0813">Transport</keyword>
<sequence>MEIKIYAPVNCEVKSMQKCSDPTFAGKMLGDGIVIEPKNNVFASPFENATCTMIFETKHAYGFEVQGCEFLIHCGIDTVNLNGKPFKTNLQQNMPVKLGDQIFSVNLKLVRENNLSTETPIIFTSADKKLKIKNFKEGTYKKGELICVFEVTSDKKEKAQIDNESEDVIKFESKYTKTAKEFIELVGGRQNFSEVYNCMTRLRFKIKNKDLVDSTQIEKNSIVKGINWNGSELQVIIGGECYKVKDEILKLDNIQIETPSEGTEEVAPSTFSQKIFAAIAGIMAPNIPILMSAGIIAAIYSILNTIGVTVDLGSGDKTIEADMLSLILYVLSKTGILLIGIFFCYNTTKYFGGDPLYGMLIGLILASRFFMGTGAESNAITEPSNYEFGKFIMDAQFGSRGWYLFSISNYPIVIKSYEGSVLPYLAAGIMAVYIDIWVKKWMPSAIDIVFRAAIVVVLTVVPVLFIIGPALSLVEFGMTYVVKGLGYIPLGIGVGLFAMIWQPLVLTGVHVGVYMTLLIPLMTSQEPSIFLPAATIAVFGQVGACLGVAMLTKNPMERRVALGSIPGGVFGITEPIIYSTNLPKLKPFLVGCVAAFVGGTISGIIGIAQLNPGAAQGFLYILGVDGLTNQLLLALIFVITAAIALGLMFLTYSQKVNELKYSQKLNKKIDSILKNTKLSEKDKKEINEKLLAITEMFKENKETYSKYEKYIQNISKFEASLISLEEKEEKHKTKLFNKVNKFKKAKKQDADLIKKAIAEFNSYSLEQEKQKITNERENYVKENAELVLTYEKAKKQNELTIQKYIDYIQKQETVSELANYSKLYSNALNSVEIGYGLQDKVVYKMPKEFKTKLKNKEV</sequence>
<keyword evidence="12" id="KW-0175">Coiled coil</keyword>
<dbReference type="Pfam" id="PF00358">
    <property type="entry name" value="PTS_EIIA_1"/>
    <property type="match status" value="1"/>
</dbReference>
<evidence type="ECO:0000256" key="4">
    <source>
        <dbReference type="ARBA" id="ARBA00022597"/>
    </source>
</evidence>
<feature type="coiled-coil region" evidence="12">
    <location>
        <begin position="765"/>
        <end position="796"/>
    </location>
</feature>
<dbReference type="GO" id="GO:0016301">
    <property type="term" value="F:kinase activity"/>
    <property type="evidence" value="ECO:0007669"/>
    <property type="project" value="UniProtKB-KW"/>
</dbReference>
<dbReference type="AlphaFoldDB" id="A0A2K8P1C2"/>
<feature type="transmembrane region" description="Helical" evidence="13">
    <location>
        <begin position="421"/>
        <end position="438"/>
    </location>
</feature>
<evidence type="ECO:0000256" key="7">
    <source>
        <dbReference type="ARBA" id="ARBA00022692"/>
    </source>
</evidence>
<gene>
    <name evidence="17" type="primary">bglF</name>
    <name evidence="17" type="ORF">MCOLE_v1c00420</name>
</gene>
<dbReference type="InterPro" id="IPR018113">
    <property type="entry name" value="PTrfase_EIIB_Cys"/>
</dbReference>
<keyword evidence="18" id="KW-1185">Reference proteome</keyword>
<keyword evidence="7 13" id="KW-0812">Transmembrane</keyword>
<feature type="transmembrane region" description="Helical" evidence="13">
    <location>
        <begin position="356"/>
        <end position="375"/>
    </location>
</feature>
<evidence type="ECO:0000256" key="2">
    <source>
        <dbReference type="ARBA" id="ARBA00022448"/>
    </source>
</evidence>
<dbReference type="NCBIfam" id="TIGR00830">
    <property type="entry name" value="PTBA"/>
    <property type="match status" value="1"/>
</dbReference>
<dbReference type="Proteomes" id="UP000232221">
    <property type="component" value="Chromosome"/>
</dbReference>
<dbReference type="Pfam" id="PF02378">
    <property type="entry name" value="PTS_EIIC"/>
    <property type="match status" value="1"/>
</dbReference>
<dbReference type="RefSeq" id="WP_100670429.1">
    <property type="nucleotide sequence ID" value="NZ_CP024968.1"/>
</dbReference>
<dbReference type="GO" id="GO:0008982">
    <property type="term" value="F:protein-N(PI)-phosphohistidine-sugar phosphotransferase activity"/>
    <property type="evidence" value="ECO:0007669"/>
    <property type="project" value="InterPro"/>
</dbReference>
<dbReference type="InterPro" id="IPR001996">
    <property type="entry name" value="PTS_IIB_1"/>
</dbReference>
<evidence type="ECO:0000259" key="16">
    <source>
        <dbReference type="PROSITE" id="PS51103"/>
    </source>
</evidence>
<feature type="transmembrane region" description="Helical" evidence="13">
    <location>
        <begin position="450"/>
        <end position="471"/>
    </location>
</feature>
<feature type="transmembrane region" description="Helical" evidence="13">
    <location>
        <begin position="275"/>
        <end position="303"/>
    </location>
</feature>
<evidence type="ECO:0000313" key="18">
    <source>
        <dbReference type="Proteomes" id="UP000232221"/>
    </source>
</evidence>
<evidence type="ECO:0000256" key="6">
    <source>
        <dbReference type="ARBA" id="ARBA00022683"/>
    </source>
</evidence>
<keyword evidence="5" id="KW-0808">Transferase</keyword>
<keyword evidence="3" id="KW-1003">Cell membrane</keyword>
<dbReference type="InterPro" id="IPR050558">
    <property type="entry name" value="PTS_Sugar-Specific_Components"/>
</dbReference>
<keyword evidence="9 13" id="KW-1133">Transmembrane helix</keyword>
<dbReference type="PROSITE" id="PS01035">
    <property type="entry name" value="PTS_EIIB_TYPE_1_CYS"/>
    <property type="match status" value="1"/>
</dbReference>
<dbReference type="GO" id="GO:0005886">
    <property type="term" value="C:plasma membrane"/>
    <property type="evidence" value="ECO:0007669"/>
    <property type="project" value="UniProtKB-SubCell"/>
</dbReference>
<dbReference type="SUPFAM" id="SSF51261">
    <property type="entry name" value="Duplicated hybrid motif"/>
    <property type="match status" value="1"/>
</dbReference>
<keyword evidence="4" id="KW-0762">Sugar transport</keyword>
<dbReference type="Gene3D" id="2.70.70.10">
    <property type="entry name" value="Glucose Permease (Domain IIA)"/>
    <property type="match status" value="1"/>
</dbReference>
<evidence type="ECO:0000256" key="5">
    <source>
        <dbReference type="ARBA" id="ARBA00022679"/>
    </source>
</evidence>
<proteinExistence type="predicted"/>
<dbReference type="GO" id="GO:0090563">
    <property type="term" value="F:protein-phosphocysteine-sugar phosphotransferase activity"/>
    <property type="evidence" value="ECO:0007669"/>
    <property type="project" value="TreeGrafter"/>
</dbReference>
<evidence type="ECO:0000313" key="17">
    <source>
        <dbReference type="EMBL" id="ATZ20557.1"/>
    </source>
</evidence>
<evidence type="ECO:0000259" key="15">
    <source>
        <dbReference type="PROSITE" id="PS51098"/>
    </source>
</evidence>
<feature type="active site" description="Phosphocysteine intermediate; for EIIB activity" evidence="11">
    <location>
        <position position="198"/>
    </location>
</feature>
<evidence type="ECO:0000256" key="10">
    <source>
        <dbReference type="ARBA" id="ARBA00023136"/>
    </source>
</evidence>
<dbReference type="OrthoDB" id="400707at2"/>
<evidence type="ECO:0000256" key="8">
    <source>
        <dbReference type="ARBA" id="ARBA00022777"/>
    </source>
</evidence>
<dbReference type="InterPro" id="IPR036878">
    <property type="entry name" value="Glu_permease_IIB"/>
</dbReference>
<dbReference type="PROSITE" id="PS51103">
    <property type="entry name" value="PTS_EIIC_TYPE_1"/>
    <property type="match status" value="1"/>
</dbReference>
<dbReference type="InterPro" id="IPR001127">
    <property type="entry name" value="PTS_EIIA_1_perm"/>
</dbReference>
<feature type="transmembrane region" description="Helical" evidence="13">
    <location>
        <begin position="588"/>
        <end position="610"/>
    </location>
</feature>
<dbReference type="InterPro" id="IPR003352">
    <property type="entry name" value="PTS_EIIC"/>
</dbReference>
<protein>
    <submittedName>
        <fullName evidence="17">PTS system, beta-glucoside-specific IIABC component</fullName>
    </submittedName>
</protein>
<reference evidence="17 18" key="1">
    <citation type="submission" date="2017-11" db="EMBL/GenBank/DDBJ databases">
        <title>Genome sequence of Mesoplasma coleopterae BARC 779 (ATCC 49583).</title>
        <authorList>
            <person name="Lo W.-S."/>
            <person name="Kuo C.-H."/>
        </authorList>
    </citation>
    <scope>NUCLEOTIDE SEQUENCE [LARGE SCALE GENOMIC DNA]</scope>
    <source>
        <strain evidence="17 18">BARC 779</strain>
    </source>
</reference>
<keyword evidence="6" id="KW-0598">Phosphotransferase system</keyword>
<evidence type="ECO:0000256" key="1">
    <source>
        <dbReference type="ARBA" id="ARBA00004651"/>
    </source>
</evidence>
<dbReference type="CDD" id="cd00212">
    <property type="entry name" value="PTS_IIB_glc"/>
    <property type="match status" value="1"/>
</dbReference>
<dbReference type="InterPro" id="IPR013013">
    <property type="entry name" value="PTS_EIIC_1"/>
</dbReference>
<feature type="transmembrane region" description="Helical" evidence="13">
    <location>
        <begin position="630"/>
        <end position="652"/>
    </location>
</feature>